<accession>A0ACC0A2K0</accession>
<proteinExistence type="predicted"/>
<evidence type="ECO:0000313" key="1">
    <source>
        <dbReference type="EMBL" id="KAI5654288.1"/>
    </source>
</evidence>
<name>A0ACC0A2K0_CATRO</name>
<comment type="caution">
    <text evidence="1">The sequence shown here is derived from an EMBL/GenBank/DDBJ whole genome shotgun (WGS) entry which is preliminary data.</text>
</comment>
<dbReference type="EMBL" id="CM044707">
    <property type="protein sequence ID" value="KAI5654288.1"/>
    <property type="molecule type" value="Genomic_DNA"/>
</dbReference>
<dbReference type="Proteomes" id="UP001060085">
    <property type="component" value="Linkage Group LG07"/>
</dbReference>
<keyword evidence="2" id="KW-1185">Reference proteome</keyword>
<evidence type="ECO:0000313" key="2">
    <source>
        <dbReference type="Proteomes" id="UP001060085"/>
    </source>
</evidence>
<reference evidence="2" key="1">
    <citation type="journal article" date="2023" name="Nat. Plants">
        <title>Single-cell RNA sequencing provides a high-resolution roadmap for understanding the multicellular compartmentation of specialized metabolism.</title>
        <authorList>
            <person name="Sun S."/>
            <person name="Shen X."/>
            <person name="Li Y."/>
            <person name="Li Y."/>
            <person name="Wang S."/>
            <person name="Li R."/>
            <person name="Zhang H."/>
            <person name="Shen G."/>
            <person name="Guo B."/>
            <person name="Wei J."/>
            <person name="Xu J."/>
            <person name="St-Pierre B."/>
            <person name="Chen S."/>
            <person name="Sun C."/>
        </authorList>
    </citation>
    <scope>NUCLEOTIDE SEQUENCE [LARGE SCALE GENOMIC DNA]</scope>
</reference>
<gene>
    <name evidence="1" type="ORF">M9H77_31475</name>
</gene>
<organism evidence="1 2">
    <name type="scientific">Catharanthus roseus</name>
    <name type="common">Madagascar periwinkle</name>
    <name type="synonym">Vinca rosea</name>
    <dbReference type="NCBI Taxonomy" id="4058"/>
    <lineage>
        <taxon>Eukaryota</taxon>
        <taxon>Viridiplantae</taxon>
        <taxon>Streptophyta</taxon>
        <taxon>Embryophyta</taxon>
        <taxon>Tracheophyta</taxon>
        <taxon>Spermatophyta</taxon>
        <taxon>Magnoliopsida</taxon>
        <taxon>eudicotyledons</taxon>
        <taxon>Gunneridae</taxon>
        <taxon>Pentapetalae</taxon>
        <taxon>asterids</taxon>
        <taxon>lamiids</taxon>
        <taxon>Gentianales</taxon>
        <taxon>Apocynaceae</taxon>
        <taxon>Rauvolfioideae</taxon>
        <taxon>Vinceae</taxon>
        <taxon>Catharanthinae</taxon>
        <taxon>Catharanthus</taxon>
    </lineage>
</organism>
<protein>
    <submittedName>
        <fullName evidence="1">Uncharacterized protein</fullName>
    </submittedName>
</protein>
<sequence>MINEITKHREEEKIHQFLIGLDNAIFGTMRSNILQIDPIPNIKKVYAMIIKEEAQRKMIRTVEIGYEAIVFAGPKSNSIQYSYCFKQALEAKNCYLLVGFPGVERQTERWSTDAGTRGRKGRGPAKQRDRPRQNTLWPRGIHLFSFGTAMVYSFPGKLGMVRRCNS</sequence>